<comment type="caution">
    <text evidence="8">The sequence shown here is derived from an EMBL/GenBank/DDBJ whole genome shotgun (WGS) entry which is preliminary data.</text>
</comment>
<evidence type="ECO:0000256" key="5">
    <source>
        <dbReference type="ARBA" id="ARBA00023136"/>
    </source>
</evidence>
<evidence type="ECO:0000256" key="2">
    <source>
        <dbReference type="ARBA" id="ARBA00022475"/>
    </source>
</evidence>
<dbReference type="EMBL" id="QDDL01000005">
    <property type="protein sequence ID" value="PVZ68196.1"/>
    <property type="molecule type" value="Genomic_DNA"/>
</dbReference>
<evidence type="ECO:0000313" key="9">
    <source>
        <dbReference type="Proteomes" id="UP000244906"/>
    </source>
</evidence>
<organism evidence="8 9">
    <name type="scientific">Pelagibaculum spongiae</name>
    <dbReference type="NCBI Taxonomy" id="2080658"/>
    <lineage>
        <taxon>Bacteria</taxon>
        <taxon>Pseudomonadati</taxon>
        <taxon>Pseudomonadota</taxon>
        <taxon>Gammaproteobacteria</taxon>
        <taxon>Oceanospirillales</taxon>
        <taxon>Pelagibaculum</taxon>
    </lineage>
</organism>
<keyword evidence="2" id="KW-1003">Cell membrane</keyword>
<evidence type="ECO:0000256" key="4">
    <source>
        <dbReference type="ARBA" id="ARBA00022989"/>
    </source>
</evidence>
<name>A0A2V1GYR5_9GAMM</name>
<dbReference type="Proteomes" id="UP000244906">
    <property type="component" value="Unassembled WGS sequence"/>
</dbReference>
<feature type="domain" description="Type II secretion system protein GspF" evidence="7">
    <location>
        <begin position="116"/>
        <end position="240"/>
    </location>
</feature>
<keyword evidence="3 6" id="KW-0812">Transmembrane</keyword>
<evidence type="ECO:0000256" key="6">
    <source>
        <dbReference type="SAM" id="Phobius"/>
    </source>
</evidence>
<feature type="transmembrane region" description="Helical" evidence="6">
    <location>
        <begin position="82"/>
        <end position="100"/>
    </location>
</feature>
<dbReference type="Pfam" id="PF00482">
    <property type="entry name" value="T2SSF"/>
    <property type="match status" value="1"/>
</dbReference>
<keyword evidence="5 6" id="KW-0472">Membrane</keyword>
<feature type="transmembrane region" description="Helical" evidence="6">
    <location>
        <begin position="255"/>
        <end position="275"/>
    </location>
</feature>
<evidence type="ECO:0000256" key="3">
    <source>
        <dbReference type="ARBA" id="ARBA00022692"/>
    </source>
</evidence>
<evidence type="ECO:0000256" key="1">
    <source>
        <dbReference type="ARBA" id="ARBA00004651"/>
    </source>
</evidence>
<protein>
    <submittedName>
        <fullName evidence="8">Secretion system protein F</fullName>
    </submittedName>
</protein>
<feature type="transmembrane region" description="Helical" evidence="6">
    <location>
        <begin position="224"/>
        <end position="243"/>
    </location>
</feature>
<dbReference type="GO" id="GO:0005886">
    <property type="term" value="C:plasma membrane"/>
    <property type="evidence" value="ECO:0007669"/>
    <property type="project" value="UniProtKB-SubCell"/>
</dbReference>
<gene>
    <name evidence="8" type="ORF">DC094_12925</name>
</gene>
<sequence>MTQIILMGGGIFVSVLLLLYLGYQGSQHLIDRYQSSVNETANVGLAELFIFIDPSRLYLLNLVAMFISFFVIWLVAGHWGPAIIGGSLMAFFPRAVYQFLRKQRQDKFMLELPDALNSMSSMMRAGTSTPVAMEMLVAESTGPIRQEFGLLLKEIRVGVDFEDALENMAERMPMDDFKMVVAGMKISREVGGSLAEVLSRLAETIRRKLELEGKINALTAMGKAQGYVMALLPFALGVILFQMEPQAMAKLFDTAWGWAACAVIVVLELQGFFFIKKIVTIDV</sequence>
<dbReference type="RefSeq" id="WP_116687524.1">
    <property type="nucleotide sequence ID" value="NZ_CAWNYD010000005.1"/>
</dbReference>
<feature type="transmembrane region" description="Helical" evidence="6">
    <location>
        <begin position="57"/>
        <end position="76"/>
    </location>
</feature>
<dbReference type="OrthoDB" id="5611741at2"/>
<evidence type="ECO:0000259" key="7">
    <source>
        <dbReference type="Pfam" id="PF00482"/>
    </source>
</evidence>
<dbReference type="InterPro" id="IPR042094">
    <property type="entry name" value="T2SS_GspF_sf"/>
</dbReference>
<reference evidence="8 9" key="1">
    <citation type="submission" date="2018-04" db="EMBL/GenBank/DDBJ databases">
        <title>Thalassorhabdus spongiae gen. nov., sp. nov., isolated from a marine sponge in South-West Iceland.</title>
        <authorList>
            <person name="Knobloch S."/>
            <person name="Daussin A."/>
            <person name="Johannsson R."/>
            <person name="Marteinsson V.T."/>
        </authorList>
    </citation>
    <scope>NUCLEOTIDE SEQUENCE [LARGE SCALE GENOMIC DNA]</scope>
    <source>
        <strain evidence="8 9">Hp12</strain>
    </source>
</reference>
<dbReference type="PANTHER" id="PTHR35007">
    <property type="entry name" value="INTEGRAL MEMBRANE PROTEIN-RELATED"/>
    <property type="match status" value="1"/>
</dbReference>
<evidence type="ECO:0000313" key="8">
    <source>
        <dbReference type="EMBL" id="PVZ68196.1"/>
    </source>
</evidence>
<accession>A0A2V1GYR5</accession>
<dbReference type="AlphaFoldDB" id="A0A2V1GYR5"/>
<dbReference type="PANTHER" id="PTHR35007:SF1">
    <property type="entry name" value="PILUS ASSEMBLY PROTEIN"/>
    <property type="match status" value="1"/>
</dbReference>
<keyword evidence="4 6" id="KW-1133">Transmembrane helix</keyword>
<comment type="subcellular location">
    <subcellularLocation>
        <location evidence="1">Cell membrane</location>
        <topology evidence="1">Multi-pass membrane protein</topology>
    </subcellularLocation>
</comment>
<proteinExistence type="predicted"/>
<feature type="transmembrane region" description="Helical" evidence="6">
    <location>
        <begin position="6"/>
        <end position="23"/>
    </location>
</feature>
<dbReference type="Gene3D" id="1.20.81.30">
    <property type="entry name" value="Type II secretion system (T2SS), domain F"/>
    <property type="match status" value="1"/>
</dbReference>
<dbReference type="InterPro" id="IPR018076">
    <property type="entry name" value="T2SS_GspF_dom"/>
</dbReference>
<keyword evidence="9" id="KW-1185">Reference proteome</keyword>